<dbReference type="GO" id="GO:0016787">
    <property type="term" value="F:hydrolase activity"/>
    <property type="evidence" value="ECO:0007669"/>
    <property type="project" value="UniProtKB-KW"/>
</dbReference>
<evidence type="ECO:0000313" key="6">
    <source>
        <dbReference type="Proteomes" id="UP001597197"/>
    </source>
</evidence>
<keyword evidence="6" id="KW-1185">Reference proteome</keyword>
<name>A0ABW4QX51_9BACT</name>
<dbReference type="Proteomes" id="UP001597197">
    <property type="component" value="Unassembled WGS sequence"/>
</dbReference>
<dbReference type="InterPro" id="IPR000073">
    <property type="entry name" value="AB_hydrolase_1"/>
</dbReference>
<dbReference type="Pfam" id="PF05368">
    <property type="entry name" value="NmrA"/>
    <property type="match status" value="1"/>
</dbReference>
<comment type="caution">
    <text evidence="5">The sequence shown here is derived from an EMBL/GenBank/DDBJ whole genome shotgun (WGS) entry which is preliminary data.</text>
</comment>
<dbReference type="InterPro" id="IPR029058">
    <property type="entry name" value="AB_hydrolase_fold"/>
</dbReference>
<keyword evidence="2" id="KW-0560">Oxidoreductase</keyword>
<sequence>MNLPIVVAGATGNLGRRIIEALLRRGATVRALVRPETDPAKIADLAQRGVDVRPVDMADAAALTQACVGAGCVVSAVAGLREVIVDTQSTLLAAAVAAGVPRFIPSDFCSDYTQQPAGQNRNFDLRREFQALLDQAPIAATSILNGAFAEVLTYNIPLLDFKQQQVGYWEDADWKIDFTTIDDTAAFTAAAALDADSPRWLRIASFQLSPRELAAAAEAAGRGHFEVVRLGSRADFAARIQQVRAANPAGEHELYADWQQMQYLLSMFSVQNNPLDNSRYSGLTWASARAVLAAPGEAAAAPGPEAAYTDAELIKRLPGFTNHYATVNGVRLHYVEGGSGQPLVCLPGWPQTWYSFHPVAPKLAEHYRVIIVDIRGMGTSDKPADGYDKKTMAQDIYALVQHLGLAQVSLLGHDIGGMVAASFALNYPEATEKLILADASHPSDGMRYMSMLPAPGAFEQKMDGHQPYVWWMAFNQVKGLPEKLLASRFQHLLDYLFAYVMRDESKMSAFDRAVYAAAYNQPESIRAANAWYQALGQDMADAHNYAPLTMPVLGIGSYVAYENLQQGLPAIAPNAQVVGLLDSGHYMFEEKPDQVLAAVLDFLR</sequence>
<reference evidence="6" key="1">
    <citation type="journal article" date="2019" name="Int. J. Syst. Evol. Microbiol.">
        <title>The Global Catalogue of Microorganisms (GCM) 10K type strain sequencing project: providing services to taxonomists for standard genome sequencing and annotation.</title>
        <authorList>
            <consortium name="The Broad Institute Genomics Platform"/>
            <consortium name="The Broad Institute Genome Sequencing Center for Infectious Disease"/>
            <person name="Wu L."/>
            <person name="Ma J."/>
        </authorList>
    </citation>
    <scope>NUCLEOTIDE SEQUENCE [LARGE SCALE GENOMIC DNA]</scope>
    <source>
        <strain evidence="6">CGMCC 1.15795</strain>
    </source>
</reference>
<proteinExistence type="predicted"/>
<keyword evidence="1" id="KW-0521">NADP</keyword>
<dbReference type="PRINTS" id="PR00111">
    <property type="entry name" value="ABHYDROLASE"/>
</dbReference>
<dbReference type="SUPFAM" id="SSF51735">
    <property type="entry name" value="NAD(P)-binding Rossmann-fold domains"/>
    <property type="match status" value="1"/>
</dbReference>
<evidence type="ECO:0000256" key="1">
    <source>
        <dbReference type="ARBA" id="ARBA00022857"/>
    </source>
</evidence>
<dbReference type="RefSeq" id="WP_382315733.1">
    <property type="nucleotide sequence ID" value="NZ_JBHUFD010000006.1"/>
</dbReference>
<dbReference type="Gene3D" id="3.40.50.1820">
    <property type="entry name" value="alpha/beta hydrolase"/>
    <property type="match status" value="1"/>
</dbReference>
<dbReference type="PANTHER" id="PTHR47706">
    <property type="entry name" value="NMRA-LIKE FAMILY PROTEIN"/>
    <property type="match status" value="1"/>
</dbReference>
<accession>A0ABW4QX51</accession>
<dbReference type="InterPro" id="IPR000639">
    <property type="entry name" value="Epox_hydrolase-like"/>
</dbReference>
<feature type="domain" description="AB hydrolase-1" evidence="3">
    <location>
        <begin position="342"/>
        <end position="592"/>
    </location>
</feature>
<organism evidence="5 6">
    <name type="scientific">Hymenobacter bucti</name>
    <dbReference type="NCBI Taxonomy" id="1844114"/>
    <lineage>
        <taxon>Bacteria</taxon>
        <taxon>Pseudomonadati</taxon>
        <taxon>Bacteroidota</taxon>
        <taxon>Cytophagia</taxon>
        <taxon>Cytophagales</taxon>
        <taxon>Hymenobacteraceae</taxon>
        <taxon>Hymenobacter</taxon>
    </lineage>
</organism>
<dbReference type="Pfam" id="PF00561">
    <property type="entry name" value="Abhydrolase_1"/>
    <property type="match status" value="1"/>
</dbReference>
<evidence type="ECO:0000313" key="5">
    <source>
        <dbReference type="EMBL" id="MFD1874173.1"/>
    </source>
</evidence>
<feature type="domain" description="NmrA-like" evidence="4">
    <location>
        <begin position="5"/>
        <end position="216"/>
    </location>
</feature>
<evidence type="ECO:0000259" key="4">
    <source>
        <dbReference type="Pfam" id="PF05368"/>
    </source>
</evidence>
<protein>
    <submittedName>
        <fullName evidence="5">Alpha/beta fold hydrolase</fullName>
    </submittedName>
</protein>
<dbReference type="EMBL" id="JBHUFD010000006">
    <property type="protein sequence ID" value="MFD1874173.1"/>
    <property type="molecule type" value="Genomic_DNA"/>
</dbReference>
<dbReference type="Gene3D" id="3.90.25.10">
    <property type="entry name" value="UDP-galactose 4-epimerase, domain 1"/>
    <property type="match status" value="1"/>
</dbReference>
<gene>
    <name evidence="5" type="ORF">ACFSDX_17145</name>
</gene>
<keyword evidence="5" id="KW-0378">Hydrolase</keyword>
<dbReference type="InterPro" id="IPR036291">
    <property type="entry name" value="NAD(P)-bd_dom_sf"/>
</dbReference>
<evidence type="ECO:0000256" key="2">
    <source>
        <dbReference type="ARBA" id="ARBA00023002"/>
    </source>
</evidence>
<dbReference type="InterPro" id="IPR008030">
    <property type="entry name" value="NmrA-like"/>
</dbReference>
<dbReference type="Gene3D" id="3.40.50.720">
    <property type="entry name" value="NAD(P)-binding Rossmann-like Domain"/>
    <property type="match status" value="1"/>
</dbReference>
<dbReference type="PANTHER" id="PTHR47706:SF1">
    <property type="entry name" value="CIPA-LIKE, PUTATIVE (AFU_ORTHOLOGUE AFUA_1G12460)-RELATED"/>
    <property type="match status" value="1"/>
</dbReference>
<evidence type="ECO:0000259" key="3">
    <source>
        <dbReference type="Pfam" id="PF00561"/>
    </source>
</evidence>
<dbReference type="SUPFAM" id="SSF53474">
    <property type="entry name" value="alpha/beta-Hydrolases"/>
    <property type="match status" value="1"/>
</dbReference>
<dbReference type="PRINTS" id="PR00412">
    <property type="entry name" value="EPOXHYDRLASE"/>
</dbReference>
<dbReference type="InterPro" id="IPR051609">
    <property type="entry name" value="NmrA/Isoflavone_reductase-like"/>
</dbReference>